<dbReference type="SUPFAM" id="SSF50978">
    <property type="entry name" value="WD40 repeat-like"/>
    <property type="match status" value="1"/>
</dbReference>
<evidence type="ECO:0000313" key="5">
    <source>
        <dbReference type="EMBL" id="KAJ7375991.1"/>
    </source>
</evidence>
<dbReference type="InterPro" id="IPR001680">
    <property type="entry name" value="WD40_rpt"/>
</dbReference>
<dbReference type="Pfam" id="PF00400">
    <property type="entry name" value="WD40"/>
    <property type="match status" value="1"/>
</dbReference>
<dbReference type="PANTHER" id="PTHR44019">
    <property type="entry name" value="WD REPEAT-CONTAINING PROTEIN 55"/>
    <property type="match status" value="1"/>
</dbReference>
<keyword evidence="6" id="KW-1185">Reference proteome</keyword>
<proteinExistence type="predicted"/>
<evidence type="ECO:0000313" key="6">
    <source>
        <dbReference type="Proteomes" id="UP001163046"/>
    </source>
</evidence>
<comment type="caution">
    <text evidence="5">The sequence shown here is derived from an EMBL/GenBank/DDBJ whole genome shotgun (WGS) entry which is preliminary data.</text>
</comment>
<evidence type="ECO:0000256" key="2">
    <source>
        <dbReference type="ARBA" id="ARBA00022737"/>
    </source>
</evidence>
<dbReference type="InterPro" id="IPR015943">
    <property type="entry name" value="WD40/YVTN_repeat-like_dom_sf"/>
</dbReference>
<organism evidence="5 6">
    <name type="scientific">Desmophyllum pertusum</name>
    <dbReference type="NCBI Taxonomy" id="174260"/>
    <lineage>
        <taxon>Eukaryota</taxon>
        <taxon>Metazoa</taxon>
        <taxon>Cnidaria</taxon>
        <taxon>Anthozoa</taxon>
        <taxon>Hexacorallia</taxon>
        <taxon>Scleractinia</taxon>
        <taxon>Caryophylliina</taxon>
        <taxon>Caryophylliidae</taxon>
        <taxon>Desmophyllum</taxon>
    </lineage>
</organism>
<sequence length="538" mass="60443">MSVCNIAVVNAVCCALFGHGPSRLDRKMLQLKVEVLVSPKLIKKFGNEAFELGVCINIPKGFQDLVYKINRDVFICVSPERKWIIEADSFLNMFVFSRLHQENERSCNYGKLEHQLEISEVLSFTFTNDDLYFVYSSKCSLRALSLQTGTIFTSVSGYNLYYFTRERQVGYLFRSAIEEIAILLSNLFSPVKFFKVSPVKPLVVEKSIAAVFHSSDTVISVSSDSMVTLWKTTEDQGISFISQSSLTMAGQQESNVKNCVFSTDGKLMAIHQGTKDSRNDQHFYVWDVQEKVMSASFKSPAFLTVECCCLSSSTGELILCAEYEIEIWEYTKPSCRLLTRLGVERPYNSVTFSQCTVSLDNQLLVCCIANRILVYSPHDPDVNSSKRVLRGHLGRIEFCRFLKLNRYLISYGVDGMVFLWDISESKAVGFATIAQGKESIVSMGVSSEEDKVVCFTSSGRVCIIKLCELGCSLSLKPLIAPVEDKMEIVETSLQLPEQIASTSQIQTSAVEHDTTESLSSSDSEEEEDWYCDIWTDSD</sequence>
<accession>A0A9W9Z695</accession>
<dbReference type="EMBL" id="MU826422">
    <property type="protein sequence ID" value="KAJ7375991.1"/>
    <property type="molecule type" value="Genomic_DNA"/>
</dbReference>
<dbReference type="AlphaFoldDB" id="A0A9W9Z695"/>
<dbReference type="InterPro" id="IPR036322">
    <property type="entry name" value="WD40_repeat_dom_sf"/>
</dbReference>
<gene>
    <name evidence="5" type="ORF">OS493_037543</name>
</gene>
<feature type="compositionally biased region" description="Acidic residues" evidence="4">
    <location>
        <begin position="522"/>
        <end position="538"/>
    </location>
</feature>
<evidence type="ECO:0000256" key="4">
    <source>
        <dbReference type="SAM" id="MobiDB-lite"/>
    </source>
</evidence>
<dbReference type="Proteomes" id="UP001163046">
    <property type="component" value="Unassembled WGS sequence"/>
</dbReference>
<dbReference type="SMART" id="SM00320">
    <property type="entry name" value="WD40"/>
    <property type="match status" value="2"/>
</dbReference>
<feature type="repeat" description="WD" evidence="3">
    <location>
        <begin position="389"/>
        <end position="430"/>
    </location>
</feature>
<name>A0A9W9Z695_9CNID</name>
<evidence type="ECO:0000256" key="3">
    <source>
        <dbReference type="PROSITE-ProRule" id="PRU00221"/>
    </source>
</evidence>
<dbReference type="PANTHER" id="PTHR44019:SF8">
    <property type="entry name" value="POC1 CENTRIOLAR PROTEIN HOMOLOG"/>
    <property type="match status" value="1"/>
</dbReference>
<dbReference type="Gene3D" id="2.130.10.10">
    <property type="entry name" value="YVTN repeat-like/Quinoprotein amine dehydrogenase"/>
    <property type="match status" value="2"/>
</dbReference>
<keyword evidence="2" id="KW-0677">Repeat</keyword>
<keyword evidence="1 3" id="KW-0853">WD repeat</keyword>
<dbReference type="InterPro" id="IPR050505">
    <property type="entry name" value="WDR55/POC1"/>
</dbReference>
<reference evidence="5" key="1">
    <citation type="submission" date="2023-01" db="EMBL/GenBank/DDBJ databases">
        <title>Genome assembly of the deep-sea coral Lophelia pertusa.</title>
        <authorList>
            <person name="Herrera S."/>
            <person name="Cordes E."/>
        </authorList>
    </citation>
    <scope>NUCLEOTIDE SEQUENCE</scope>
    <source>
        <strain evidence="5">USNM1676648</strain>
        <tissue evidence="5">Polyp</tissue>
    </source>
</reference>
<feature type="region of interest" description="Disordered" evidence="4">
    <location>
        <begin position="504"/>
        <end position="538"/>
    </location>
</feature>
<protein>
    <submittedName>
        <fullName evidence="5">Uncharacterized protein</fullName>
    </submittedName>
</protein>
<dbReference type="PROSITE" id="PS50082">
    <property type="entry name" value="WD_REPEATS_2"/>
    <property type="match status" value="1"/>
</dbReference>
<dbReference type="OrthoDB" id="6013070at2759"/>
<evidence type="ECO:0000256" key="1">
    <source>
        <dbReference type="ARBA" id="ARBA00022574"/>
    </source>
</evidence>